<organism evidence="3 5">
    <name type="scientific">Lactobacillus kefiranofaciens</name>
    <dbReference type="NCBI Taxonomy" id="267818"/>
    <lineage>
        <taxon>Bacteria</taxon>
        <taxon>Bacillati</taxon>
        <taxon>Bacillota</taxon>
        <taxon>Bacilli</taxon>
        <taxon>Lactobacillales</taxon>
        <taxon>Lactobacillaceae</taxon>
        <taxon>Lactobacillus</taxon>
    </lineage>
</organism>
<reference evidence="3" key="2">
    <citation type="journal article" date="2022" name="Food Funct.">
        <title>Lactobacillus kefiranofaciens ZW18 from Kefir enhances the anti-tumor effect of anti-programmed cell death 1 (PD-1) immunotherapy by modulating the gut microbiota.</title>
        <authorList>
            <person name="Zhao J."/>
            <person name="Wang Y."/>
            <person name="Wang J."/>
            <person name="Lv M."/>
            <person name="Zhou C."/>
            <person name="Jia L."/>
            <person name="Geng W."/>
        </authorList>
    </citation>
    <scope>NUCLEOTIDE SEQUENCE</scope>
    <source>
        <strain evidence="3">ZW18</strain>
    </source>
</reference>
<feature type="transmembrane region" description="Helical" evidence="1">
    <location>
        <begin position="12"/>
        <end position="34"/>
    </location>
</feature>
<dbReference type="AlphaFoldDB" id="A0AAX3UCS8"/>
<accession>A0AAX3UCS8</accession>
<dbReference type="Proteomes" id="UP000181860">
    <property type="component" value="Unassembled WGS sequence"/>
</dbReference>
<keyword evidence="4" id="KW-1185">Reference proteome</keyword>
<reference evidence="2 4" key="1">
    <citation type="submission" date="2016-10" db="EMBL/GenBank/DDBJ databases">
        <authorList>
            <person name="Varghese N."/>
            <person name="Submissions S."/>
        </authorList>
    </citation>
    <scope>NUCLEOTIDE SEQUENCE [LARGE SCALE GENOMIC DNA]</scope>
    <source>
        <strain evidence="2 4">ATCC 43761</strain>
    </source>
</reference>
<evidence type="ECO:0000313" key="4">
    <source>
        <dbReference type="Proteomes" id="UP000181860"/>
    </source>
</evidence>
<evidence type="ECO:0000313" key="5">
    <source>
        <dbReference type="Proteomes" id="UP001242513"/>
    </source>
</evidence>
<proteinExistence type="predicted"/>
<sequence length="131" mass="14391">MNPRKSKQARIFWFLVDYFVYVMITISVVGTLIASIAGMGNAASKITIIAGNITFIMYVVMFFLLGFESKIHKYVVITVAVVSALVGITGYISLVPGFSAEIVWQLIQVIAGLIIASALFALAKFLFYPKE</sequence>
<protein>
    <submittedName>
        <fullName evidence="3">Uncharacterized protein</fullName>
    </submittedName>
</protein>
<keyword evidence="1" id="KW-1133">Transmembrane helix</keyword>
<keyword evidence="1" id="KW-0812">Transmembrane</keyword>
<dbReference type="EMBL" id="CP123735">
    <property type="protein sequence ID" value="WGO85442.1"/>
    <property type="molecule type" value="Genomic_DNA"/>
</dbReference>
<feature type="transmembrane region" description="Helical" evidence="1">
    <location>
        <begin position="74"/>
        <end position="94"/>
    </location>
</feature>
<dbReference type="EMBL" id="FMXC01000015">
    <property type="protein sequence ID" value="SDA57754.1"/>
    <property type="molecule type" value="Genomic_DNA"/>
</dbReference>
<evidence type="ECO:0000313" key="3">
    <source>
        <dbReference type="EMBL" id="WGO85442.1"/>
    </source>
</evidence>
<feature type="transmembrane region" description="Helical" evidence="1">
    <location>
        <begin position="106"/>
        <end position="127"/>
    </location>
</feature>
<dbReference type="Proteomes" id="UP001242513">
    <property type="component" value="Chromosome"/>
</dbReference>
<feature type="transmembrane region" description="Helical" evidence="1">
    <location>
        <begin position="46"/>
        <end position="67"/>
    </location>
</feature>
<gene>
    <name evidence="3" type="ORF">QEJ78_08730</name>
    <name evidence="2" type="ORF">SAMN02983011_01433</name>
</gene>
<reference evidence="3" key="3">
    <citation type="submission" date="2023-04" db="EMBL/GenBank/DDBJ databases">
        <authorList>
            <person name="Wang Y."/>
        </authorList>
    </citation>
    <scope>NUCLEOTIDE SEQUENCE</scope>
    <source>
        <strain evidence="3">ZW18</strain>
    </source>
</reference>
<evidence type="ECO:0000256" key="1">
    <source>
        <dbReference type="SAM" id="Phobius"/>
    </source>
</evidence>
<keyword evidence="1" id="KW-0472">Membrane</keyword>
<evidence type="ECO:0000313" key="2">
    <source>
        <dbReference type="EMBL" id="SDA57754.1"/>
    </source>
</evidence>
<name>A0AAX3UCS8_9LACO</name>
<dbReference type="RefSeq" id="WP_013854875.1">
    <property type="nucleotide sequence ID" value="NZ_CP123735.1"/>
</dbReference>